<reference evidence="2 3" key="1">
    <citation type="submission" date="2023-02" db="EMBL/GenBank/DDBJ databases">
        <title>LHISI_Scaffold_Assembly.</title>
        <authorList>
            <person name="Stuart O.P."/>
            <person name="Cleave R."/>
            <person name="Magrath M.J.L."/>
            <person name="Mikheyev A.S."/>
        </authorList>
    </citation>
    <scope>NUCLEOTIDE SEQUENCE [LARGE SCALE GENOMIC DNA]</scope>
    <source>
        <strain evidence="2">Daus_M_001</strain>
        <tissue evidence="2">Leg muscle</tissue>
    </source>
</reference>
<evidence type="ECO:0000256" key="1">
    <source>
        <dbReference type="SAM" id="MobiDB-lite"/>
    </source>
</evidence>
<dbReference type="Proteomes" id="UP001159363">
    <property type="component" value="Chromosome 4"/>
</dbReference>
<sequence length="823" mass="89717">MTEYTIDMYKHLYKFCTSATNLGNKCLLWHYRGAGLGVQGGVSLRLLALPLQPVYLMVFAAGRWLVGVAAVVVGTGVEIRESLAELEAHTHTQWWDRARLSEGKVVWDKFRLNTTLAPHGTTLTQHSPTLAPHPKTAPQSDQQAVPHSTTLILTAPQSLLTAPQLATPWSTSCLQLALQLAPQLAIWGLRIDYKETRPYLQRRTWVKLQERKHKRSRDVPIETHSSITGISGSGHMSPLVGRGFPFWISGPVSPFSGDPASPQRCAHITNSSSSCRLKPLEMYMSWTRLLCSKRTLEYDAIVISTGSKQNQKHKCGTSCLSAFPPATGGLWLVAQCGDMEDWPASGLTTDVSLGPLSWAREHDLPVSFEPNKTKGHDGTAATALTSRIDEQGSIPCGGTAGFSHEEIVVDIIFNEVSGFSRGSPVSHAHTPRFNLVGSQDLLFVLGAAVAERLACSPLNKAIRVQSPAGSLRIIACGNRAGRCRWSAGFLGDLPFPPPLHYDAAPYSPQSSTTALNTSILRACDRVVPPPVKYLAFGHVSERIGRRGVNDIEGLYSTENSRDVSVAPEQFYFGRGGGQLHVETQITLQNPISKSCWKLAGKGKNIRTPTHKTRGRGYIILLYTPPPFPLTRFLHTSSLELASAPPSSLSLFHVSALSVSPSHPNLPTLCAPKPSPPCKQLRFCAQGNRHAADINTLFWNSGFCGSQHAGDKTRMLGTGSLSPALAGRRQVWKLPVYTYRGATLCWLAIWRPCPYRGAPLWLSLYRGAAYVDAGWQYGGCLLMEMPPTGCPLCRRHPTVMLAGWQYSGGVPMVMLAGNMATVSI</sequence>
<gene>
    <name evidence="2" type="ORF">PR048_015028</name>
</gene>
<name>A0ABQ9HFT9_9NEOP</name>
<accession>A0ABQ9HFT9</accession>
<evidence type="ECO:0000313" key="2">
    <source>
        <dbReference type="EMBL" id="KAJ8883188.1"/>
    </source>
</evidence>
<dbReference type="EMBL" id="JARBHB010000005">
    <property type="protein sequence ID" value="KAJ8883188.1"/>
    <property type="molecule type" value="Genomic_DNA"/>
</dbReference>
<protein>
    <submittedName>
        <fullName evidence="2">Uncharacterized protein</fullName>
    </submittedName>
</protein>
<comment type="caution">
    <text evidence="2">The sequence shown here is derived from an EMBL/GenBank/DDBJ whole genome shotgun (WGS) entry which is preliminary data.</text>
</comment>
<feature type="region of interest" description="Disordered" evidence="1">
    <location>
        <begin position="120"/>
        <end position="146"/>
    </location>
</feature>
<organism evidence="2 3">
    <name type="scientific">Dryococelus australis</name>
    <dbReference type="NCBI Taxonomy" id="614101"/>
    <lineage>
        <taxon>Eukaryota</taxon>
        <taxon>Metazoa</taxon>
        <taxon>Ecdysozoa</taxon>
        <taxon>Arthropoda</taxon>
        <taxon>Hexapoda</taxon>
        <taxon>Insecta</taxon>
        <taxon>Pterygota</taxon>
        <taxon>Neoptera</taxon>
        <taxon>Polyneoptera</taxon>
        <taxon>Phasmatodea</taxon>
        <taxon>Verophasmatodea</taxon>
        <taxon>Anareolatae</taxon>
        <taxon>Phasmatidae</taxon>
        <taxon>Eurycanthinae</taxon>
        <taxon>Dryococelus</taxon>
    </lineage>
</organism>
<proteinExistence type="predicted"/>
<keyword evidence="3" id="KW-1185">Reference proteome</keyword>
<feature type="compositionally biased region" description="Polar residues" evidence="1">
    <location>
        <begin position="137"/>
        <end position="146"/>
    </location>
</feature>
<evidence type="ECO:0000313" key="3">
    <source>
        <dbReference type="Proteomes" id="UP001159363"/>
    </source>
</evidence>